<dbReference type="SUPFAM" id="SSF50370">
    <property type="entry name" value="Ricin B-like lectins"/>
    <property type="match status" value="1"/>
</dbReference>
<dbReference type="InterPro" id="IPR035992">
    <property type="entry name" value="Ricin_B-like_lectins"/>
</dbReference>
<dbReference type="InterPro" id="IPR000772">
    <property type="entry name" value="Ricin_B_lectin"/>
</dbReference>
<accession>A0ABN8QA95</accession>
<dbReference type="EMBL" id="CALNXK010000114">
    <property type="protein sequence ID" value="CAH3159763.1"/>
    <property type="molecule type" value="Genomic_DNA"/>
</dbReference>
<dbReference type="Proteomes" id="UP001159405">
    <property type="component" value="Unassembled WGS sequence"/>
</dbReference>
<gene>
    <name evidence="2" type="ORF">PLOB_00003753</name>
</gene>
<feature type="non-terminal residue" evidence="2">
    <location>
        <position position="1"/>
    </location>
</feature>
<dbReference type="CDD" id="cd00161">
    <property type="entry name" value="beta-trefoil_Ricin-like"/>
    <property type="match status" value="1"/>
</dbReference>
<comment type="caution">
    <text evidence="2">The sequence shown here is derived from an EMBL/GenBank/DDBJ whole genome shotgun (WGS) entry which is preliminary data.</text>
</comment>
<evidence type="ECO:0000259" key="1">
    <source>
        <dbReference type="SMART" id="SM00458"/>
    </source>
</evidence>
<dbReference type="PROSITE" id="PS50231">
    <property type="entry name" value="RICIN_B_LECTIN"/>
    <property type="match status" value="1"/>
</dbReference>
<feature type="domain" description="Ricin B lectin" evidence="1">
    <location>
        <begin position="23"/>
        <end position="148"/>
    </location>
</feature>
<evidence type="ECO:0000313" key="2">
    <source>
        <dbReference type="EMBL" id="CAH3159763.1"/>
    </source>
</evidence>
<proteinExistence type="predicted"/>
<organism evidence="2 3">
    <name type="scientific">Porites lobata</name>
    <dbReference type="NCBI Taxonomy" id="104759"/>
    <lineage>
        <taxon>Eukaryota</taxon>
        <taxon>Metazoa</taxon>
        <taxon>Cnidaria</taxon>
        <taxon>Anthozoa</taxon>
        <taxon>Hexacorallia</taxon>
        <taxon>Scleractinia</taxon>
        <taxon>Fungiina</taxon>
        <taxon>Poritidae</taxon>
        <taxon>Porites</taxon>
    </lineage>
</organism>
<sequence>GQYIAKSRRLEPAMFDKLFAEMSEYFYIQSQLNNLVLTIDGFTLGGLLAMYPAYGGANQLWTWGPNDTLVSKMGLVADVSGVNRDAGAECIGYFPNGGVNQKWIYRNGQIVSIMNNLVLDIQDGDTTVSTPVQMWQDNGTLQQKWSFVSESEISSEIFGAPDLAGR</sequence>
<dbReference type="Gene3D" id="2.80.10.50">
    <property type="match status" value="1"/>
</dbReference>
<evidence type="ECO:0000313" key="3">
    <source>
        <dbReference type="Proteomes" id="UP001159405"/>
    </source>
</evidence>
<name>A0ABN8QA95_9CNID</name>
<dbReference type="Pfam" id="PF00652">
    <property type="entry name" value="Ricin_B_lectin"/>
    <property type="match status" value="1"/>
</dbReference>
<dbReference type="SMART" id="SM00458">
    <property type="entry name" value="RICIN"/>
    <property type="match status" value="1"/>
</dbReference>
<protein>
    <recommendedName>
        <fullName evidence="1">Ricin B lectin domain-containing protein</fullName>
    </recommendedName>
</protein>
<keyword evidence="3" id="KW-1185">Reference proteome</keyword>
<reference evidence="2 3" key="1">
    <citation type="submission" date="2022-05" db="EMBL/GenBank/DDBJ databases">
        <authorList>
            <consortium name="Genoscope - CEA"/>
            <person name="William W."/>
        </authorList>
    </citation>
    <scope>NUCLEOTIDE SEQUENCE [LARGE SCALE GENOMIC DNA]</scope>
</reference>